<evidence type="ECO:0000313" key="1">
    <source>
        <dbReference type="EMBL" id="KAK3235422.1"/>
    </source>
</evidence>
<gene>
    <name evidence="1" type="ORF">CYMTET_54375</name>
</gene>
<organism evidence="1 2">
    <name type="scientific">Cymbomonas tetramitiformis</name>
    <dbReference type="NCBI Taxonomy" id="36881"/>
    <lineage>
        <taxon>Eukaryota</taxon>
        <taxon>Viridiplantae</taxon>
        <taxon>Chlorophyta</taxon>
        <taxon>Pyramimonadophyceae</taxon>
        <taxon>Pyramimonadales</taxon>
        <taxon>Pyramimonadaceae</taxon>
        <taxon>Cymbomonas</taxon>
    </lineage>
</organism>
<sequence>MNVWTIPWRNLSRCEWQITGVTDFKQASEDAEDDVLATTAACISADVEHTTNSSKSHEVSSWRGPIFNLHRTQYALWEELQAHHTIPVLLQILTDPARAAFLDEPALLQRRQPVLKHPSAPRGASKLVAGSFVAVHRYRSKNVAPYPEEYASDLLDFDKEQFELCYGLVEGLPGGTTVNIANGGLNPRCKEMSVYGPED</sequence>
<dbReference type="Proteomes" id="UP001190700">
    <property type="component" value="Unassembled WGS sequence"/>
</dbReference>
<reference evidence="1 2" key="1">
    <citation type="journal article" date="2015" name="Genome Biol. Evol.">
        <title>Comparative Genomics of a Bacterivorous Green Alga Reveals Evolutionary Causalities and Consequences of Phago-Mixotrophic Mode of Nutrition.</title>
        <authorList>
            <person name="Burns J.A."/>
            <person name="Paasch A."/>
            <person name="Narechania A."/>
            <person name="Kim E."/>
        </authorList>
    </citation>
    <scope>NUCLEOTIDE SEQUENCE [LARGE SCALE GENOMIC DNA]</scope>
    <source>
        <strain evidence="1 2">PLY_AMNH</strain>
    </source>
</reference>
<comment type="caution">
    <text evidence="1">The sequence shown here is derived from an EMBL/GenBank/DDBJ whole genome shotgun (WGS) entry which is preliminary data.</text>
</comment>
<name>A0AAE0BGV0_9CHLO</name>
<proteinExistence type="predicted"/>
<dbReference type="AlphaFoldDB" id="A0AAE0BGV0"/>
<evidence type="ECO:0000313" key="2">
    <source>
        <dbReference type="Proteomes" id="UP001190700"/>
    </source>
</evidence>
<protein>
    <submittedName>
        <fullName evidence="1">Uncharacterized protein</fullName>
    </submittedName>
</protein>
<keyword evidence="2" id="KW-1185">Reference proteome</keyword>
<accession>A0AAE0BGV0</accession>
<dbReference type="EMBL" id="LGRX02035292">
    <property type="protein sequence ID" value="KAK3235422.1"/>
    <property type="molecule type" value="Genomic_DNA"/>
</dbReference>